<protein>
    <submittedName>
        <fullName evidence="2">Uncharacterized protein</fullName>
    </submittedName>
</protein>
<feature type="region of interest" description="Disordered" evidence="1">
    <location>
        <begin position="220"/>
        <end position="331"/>
    </location>
</feature>
<feature type="compositionally biased region" description="Low complexity" evidence="1">
    <location>
        <begin position="284"/>
        <end position="299"/>
    </location>
</feature>
<feature type="compositionally biased region" description="Basic residues" evidence="1">
    <location>
        <begin position="233"/>
        <end position="243"/>
    </location>
</feature>
<keyword evidence="3" id="KW-1185">Reference proteome</keyword>
<dbReference type="AlphaFoldDB" id="A0AAD1XNY4"/>
<comment type="caution">
    <text evidence="2">The sequence shown here is derived from an EMBL/GenBank/DDBJ whole genome shotgun (WGS) entry which is preliminary data.</text>
</comment>
<name>A0AAD1XNY4_EUPCR</name>
<reference evidence="2" key="1">
    <citation type="submission" date="2023-07" db="EMBL/GenBank/DDBJ databases">
        <authorList>
            <consortium name="AG Swart"/>
            <person name="Singh M."/>
            <person name="Singh A."/>
            <person name="Seah K."/>
            <person name="Emmerich C."/>
        </authorList>
    </citation>
    <scope>NUCLEOTIDE SEQUENCE</scope>
    <source>
        <strain evidence="2">DP1</strain>
    </source>
</reference>
<evidence type="ECO:0000313" key="3">
    <source>
        <dbReference type="Proteomes" id="UP001295684"/>
    </source>
</evidence>
<feature type="compositionally biased region" description="Basic and acidic residues" evidence="1">
    <location>
        <begin position="305"/>
        <end position="331"/>
    </location>
</feature>
<feature type="compositionally biased region" description="Basic and acidic residues" evidence="1">
    <location>
        <begin position="160"/>
        <end position="170"/>
    </location>
</feature>
<feature type="compositionally biased region" description="Basic and acidic residues" evidence="1">
    <location>
        <begin position="244"/>
        <end position="266"/>
    </location>
</feature>
<gene>
    <name evidence="2" type="ORF">ECRASSUSDP1_LOCUS17481</name>
</gene>
<proteinExistence type="predicted"/>
<dbReference type="Proteomes" id="UP001295684">
    <property type="component" value="Unassembled WGS sequence"/>
</dbReference>
<organism evidence="2 3">
    <name type="scientific">Euplotes crassus</name>
    <dbReference type="NCBI Taxonomy" id="5936"/>
    <lineage>
        <taxon>Eukaryota</taxon>
        <taxon>Sar</taxon>
        <taxon>Alveolata</taxon>
        <taxon>Ciliophora</taxon>
        <taxon>Intramacronucleata</taxon>
        <taxon>Spirotrichea</taxon>
        <taxon>Hypotrichia</taxon>
        <taxon>Euplotida</taxon>
        <taxon>Euplotidae</taxon>
        <taxon>Moneuplotes</taxon>
    </lineage>
</organism>
<accession>A0AAD1XNY4</accession>
<dbReference type="EMBL" id="CAMPGE010017647">
    <property type="protein sequence ID" value="CAI2376112.1"/>
    <property type="molecule type" value="Genomic_DNA"/>
</dbReference>
<evidence type="ECO:0000256" key="1">
    <source>
        <dbReference type="SAM" id="MobiDB-lite"/>
    </source>
</evidence>
<sequence length="569" mass="64876">MPSSVQCQRPDCHNDGTILVVKQNKYICETHFTNNYANNEVQPLVSSQDLLAYFNQVDCILGKVKTSVKYCKYGKAMEDVKEFIGKCDGELEDVLERYNNAVGDEDEEFSIFTDLKTELDIIKDEMKSQPFWKIFTDGMLWMQAEHPVDNRKVDLQLDNRQEESTVHSKCDGSSNEKYSDDISIPLPSSPSNQDKKKWEIMSDNSPEKNKKSLEQAIDHKSYEKDPSISAHPSSKKSQKANKKTKNDLKVDSGISEKSESTTKELHSTNPHHNPDARINCWIGSKTSSSKSPSKASAKKGVFNYEEDKSDPNKDEEEKGGGRKDSAHKAESLSRRQLEYHIGFILPKEEVTTYLRDDIFEIDFSVEKDRDLVESLKGKKLPNLKKINLYNVPENDLLVKAFLKDYFPSKCHNFFFNTGNSGLISIENYMSQFEVMSCQVTQKICISNCAVTEDEMKKLLAYNKNKAGFGFPDCQIDITSEVDFSDALEGTSLQNLYFHNCGKEENSNWKAYPERLVYLINGLLKSEYLINSLNKICLYGHNVKKGTINKIHKQKANTKKVLDLTTKYPN</sequence>
<evidence type="ECO:0000313" key="2">
    <source>
        <dbReference type="EMBL" id="CAI2376112.1"/>
    </source>
</evidence>
<feature type="compositionally biased region" description="Low complexity" evidence="1">
    <location>
        <begin position="181"/>
        <end position="191"/>
    </location>
</feature>
<feature type="region of interest" description="Disordered" evidence="1">
    <location>
        <begin position="160"/>
        <end position="196"/>
    </location>
</feature>